<evidence type="ECO:0008006" key="5">
    <source>
        <dbReference type="Google" id="ProtNLM"/>
    </source>
</evidence>
<reference evidence="3" key="1">
    <citation type="submission" date="2021-01" db="EMBL/GenBank/DDBJ databases">
        <title>Adiantum capillus-veneris genome.</title>
        <authorList>
            <person name="Fang Y."/>
            <person name="Liao Q."/>
        </authorList>
    </citation>
    <scope>NUCLEOTIDE SEQUENCE</scope>
    <source>
        <strain evidence="3">H3</strain>
        <tissue evidence="3">Leaf</tissue>
    </source>
</reference>
<feature type="non-terminal residue" evidence="3">
    <location>
        <position position="1"/>
    </location>
</feature>
<dbReference type="InterPro" id="IPR011990">
    <property type="entry name" value="TPR-like_helical_dom_sf"/>
</dbReference>
<feature type="repeat" description="PPR" evidence="2">
    <location>
        <begin position="175"/>
        <end position="209"/>
    </location>
</feature>
<dbReference type="EMBL" id="JABFUD020000001">
    <property type="protein sequence ID" value="KAI5085013.1"/>
    <property type="molecule type" value="Genomic_DNA"/>
</dbReference>
<dbReference type="FunFam" id="1.25.40.10:FF:000031">
    <property type="entry name" value="Pentatricopeptide repeat-containing protein mitochondrial"/>
    <property type="match status" value="1"/>
</dbReference>
<feature type="repeat" description="PPR" evidence="2">
    <location>
        <begin position="379"/>
        <end position="413"/>
    </location>
</feature>
<dbReference type="AlphaFoldDB" id="A0A9D4ZRG1"/>
<keyword evidence="4" id="KW-1185">Reference proteome</keyword>
<dbReference type="Pfam" id="PF13041">
    <property type="entry name" value="PPR_2"/>
    <property type="match status" value="4"/>
</dbReference>
<dbReference type="Pfam" id="PF01535">
    <property type="entry name" value="PPR"/>
    <property type="match status" value="3"/>
</dbReference>
<dbReference type="GO" id="GO:0003723">
    <property type="term" value="F:RNA binding"/>
    <property type="evidence" value="ECO:0007669"/>
    <property type="project" value="InterPro"/>
</dbReference>
<organism evidence="3 4">
    <name type="scientific">Adiantum capillus-veneris</name>
    <name type="common">Maidenhair fern</name>
    <dbReference type="NCBI Taxonomy" id="13818"/>
    <lineage>
        <taxon>Eukaryota</taxon>
        <taxon>Viridiplantae</taxon>
        <taxon>Streptophyta</taxon>
        <taxon>Embryophyta</taxon>
        <taxon>Tracheophyta</taxon>
        <taxon>Polypodiopsida</taxon>
        <taxon>Polypodiidae</taxon>
        <taxon>Polypodiales</taxon>
        <taxon>Pteridineae</taxon>
        <taxon>Pteridaceae</taxon>
        <taxon>Vittarioideae</taxon>
        <taxon>Adiantum</taxon>
    </lineage>
</organism>
<evidence type="ECO:0000256" key="2">
    <source>
        <dbReference type="PROSITE-ProRule" id="PRU00708"/>
    </source>
</evidence>
<feature type="repeat" description="PPR" evidence="2">
    <location>
        <begin position="73"/>
        <end position="107"/>
    </location>
</feature>
<accession>A0A9D4ZRG1</accession>
<dbReference type="InterPro" id="IPR046960">
    <property type="entry name" value="PPR_At4g14850-like_plant"/>
</dbReference>
<dbReference type="GO" id="GO:0048731">
    <property type="term" value="P:system development"/>
    <property type="evidence" value="ECO:0007669"/>
    <property type="project" value="UniProtKB-ARBA"/>
</dbReference>
<proteinExistence type="predicted"/>
<name>A0A9D4ZRG1_ADICA</name>
<dbReference type="GO" id="GO:0009451">
    <property type="term" value="P:RNA modification"/>
    <property type="evidence" value="ECO:0007669"/>
    <property type="project" value="InterPro"/>
</dbReference>
<dbReference type="FunFam" id="1.25.40.10:FF:000344">
    <property type="entry name" value="Pentatricopeptide repeat-containing protein"/>
    <property type="match status" value="1"/>
</dbReference>
<protein>
    <recommendedName>
        <fullName evidence="5">Pentatricopeptide repeat-containing protein</fullName>
    </recommendedName>
</protein>
<evidence type="ECO:0000256" key="1">
    <source>
        <dbReference type="ARBA" id="ARBA00022737"/>
    </source>
</evidence>
<dbReference type="FunFam" id="1.25.40.10:FF:000158">
    <property type="entry name" value="pentatricopeptide repeat-containing protein At2g33680"/>
    <property type="match status" value="1"/>
</dbReference>
<dbReference type="Gene3D" id="1.25.40.10">
    <property type="entry name" value="Tetratricopeptide repeat domain"/>
    <property type="match status" value="4"/>
</dbReference>
<dbReference type="FunFam" id="1.25.40.10:FF:000381">
    <property type="entry name" value="Pentatricopeptide repeat-containing protein"/>
    <property type="match status" value="1"/>
</dbReference>
<comment type="caution">
    <text evidence="3">The sequence shown here is derived from an EMBL/GenBank/DDBJ whole genome shotgun (WGS) entry which is preliminary data.</text>
</comment>
<evidence type="ECO:0000313" key="4">
    <source>
        <dbReference type="Proteomes" id="UP000886520"/>
    </source>
</evidence>
<dbReference type="PANTHER" id="PTHR47926">
    <property type="entry name" value="PENTATRICOPEPTIDE REPEAT-CONTAINING PROTEIN"/>
    <property type="match status" value="1"/>
</dbReference>
<feature type="repeat" description="PPR" evidence="2">
    <location>
        <begin position="108"/>
        <end position="142"/>
    </location>
</feature>
<dbReference type="PANTHER" id="PTHR47926:SF347">
    <property type="entry name" value="PENTATRICOPEPTIDE REPEAT-CONTAINING PROTEIN"/>
    <property type="match status" value="1"/>
</dbReference>
<keyword evidence="1" id="KW-0677">Repeat</keyword>
<feature type="repeat" description="PPR" evidence="2">
    <location>
        <begin position="277"/>
        <end position="311"/>
    </location>
</feature>
<dbReference type="Proteomes" id="UP000886520">
    <property type="component" value="Chromosome 1"/>
</dbReference>
<sequence length="562" mass="62620">QIDVFDALSLVATLQVCAKRKDLHRGSQVHAQITEKGLLKTNIFVGNTLVNMYARCGALEKAHKVFDELPVRNVVSWNALITGYAQEGLGEETFICLEQMKLEGFSPNSITFTCLINACGSVGNIQRGQELHADIVKFGLLKEGMALGTALLDMYANCGMLAEAQELFDNSSARDVVAWTALITGYAQGGCAKEALDCYDRMQSEGSFPNAITYSSILKACGSIEALDRGQEIHAKIIQEGLLEKDRVVANALLDLYAKCGLLEKAQGLFDERQVVDVISWTSLITGYTLYSFGEEALSCFKEMRDEGFPPDIVTFSCVLKACSMIGAVRQSQVIHDEIVRWGLLETNRAICTALVDMYANCGMLIEAQGVFDKMLRRDVIVWTALLEGYAQVGKDDVVFYSFDKMTREGIKPNLITFTILINSCCHRGLLEQGELYFEMINKVFNMYPTLEHLTCLVDLYGRAGQWDQALAMMEEMPFYASPIIWHTLLCTRQSCWNMELGAWVLNHADVSDASTYVCISNMYGGAGRQVDEEVGDFMGMTSQAWKEPPLRWWNDMDDTAD</sequence>
<dbReference type="PROSITE" id="PS51375">
    <property type="entry name" value="PPR"/>
    <property type="match status" value="5"/>
</dbReference>
<gene>
    <name evidence="3" type="ORF">GOP47_0001182</name>
</gene>
<dbReference type="OrthoDB" id="185373at2759"/>
<evidence type="ECO:0000313" key="3">
    <source>
        <dbReference type="EMBL" id="KAI5085013.1"/>
    </source>
</evidence>
<dbReference type="InterPro" id="IPR002885">
    <property type="entry name" value="PPR_rpt"/>
</dbReference>
<dbReference type="NCBIfam" id="TIGR00756">
    <property type="entry name" value="PPR"/>
    <property type="match status" value="5"/>
</dbReference>